<keyword evidence="2" id="KW-0328">Glycosyltransferase</keyword>
<dbReference type="Proteomes" id="UP001139344">
    <property type="component" value="Unassembled WGS sequence"/>
</dbReference>
<gene>
    <name evidence="2" type="ORF">LU635_15250</name>
</gene>
<dbReference type="PANTHER" id="PTHR10859">
    <property type="entry name" value="GLYCOSYL TRANSFERASE"/>
    <property type="match status" value="1"/>
</dbReference>
<comment type="caution">
    <text evidence="2">The sequence shown here is derived from an EMBL/GenBank/DDBJ whole genome shotgun (WGS) entry which is preliminary data.</text>
</comment>
<organism evidence="2 3">
    <name type="scientific">Christiangramia crocea</name>
    <dbReference type="NCBI Taxonomy" id="2904124"/>
    <lineage>
        <taxon>Bacteria</taxon>
        <taxon>Pseudomonadati</taxon>
        <taxon>Bacteroidota</taxon>
        <taxon>Flavobacteriia</taxon>
        <taxon>Flavobacteriales</taxon>
        <taxon>Flavobacteriaceae</taxon>
        <taxon>Christiangramia</taxon>
    </lineage>
</organism>
<dbReference type="AlphaFoldDB" id="A0A9X2A8K0"/>
<evidence type="ECO:0000259" key="1">
    <source>
        <dbReference type="Pfam" id="PF00535"/>
    </source>
</evidence>
<sequence>MKKTALFIPCFNEEKRLNIPAFEKFIQTETDSIDFFFVNDGSIDNTSKLLQQKLLNYENVSLIENVRNIGKGPALRNAILNSDLEGYDYFGFIDADSDIPLNQVRLLKKEIEAGNYLIAISKRDLLKNLKKLSVRNFGSVFIVKIANKLIKLQPGLSDTQCGCKLFKREIYRLCFKDPFISKWLFDIEIFLRLRNGIPYLRNRIVEVPVLGYSKSNFSNFKFSQNLRILKQLYFIYKTYK</sequence>
<keyword evidence="2" id="KW-0808">Transferase</keyword>
<dbReference type="GO" id="GO:0016757">
    <property type="term" value="F:glycosyltransferase activity"/>
    <property type="evidence" value="ECO:0007669"/>
    <property type="project" value="UniProtKB-KW"/>
</dbReference>
<dbReference type="EMBL" id="JAJSON010000026">
    <property type="protein sequence ID" value="MCG9973006.1"/>
    <property type="molecule type" value="Genomic_DNA"/>
</dbReference>
<dbReference type="SUPFAM" id="SSF53448">
    <property type="entry name" value="Nucleotide-diphospho-sugar transferases"/>
    <property type="match status" value="1"/>
</dbReference>
<dbReference type="GO" id="GO:0006487">
    <property type="term" value="P:protein N-linked glycosylation"/>
    <property type="evidence" value="ECO:0007669"/>
    <property type="project" value="TreeGrafter"/>
</dbReference>
<protein>
    <submittedName>
        <fullName evidence="2">Glycosyltransferase</fullName>
        <ecNumber evidence="2">2.4.-.-</ecNumber>
    </submittedName>
</protein>
<keyword evidence="3" id="KW-1185">Reference proteome</keyword>
<dbReference type="Pfam" id="PF00535">
    <property type="entry name" value="Glycos_transf_2"/>
    <property type="match status" value="1"/>
</dbReference>
<dbReference type="PANTHER" id="PTHR10859:SF91">
    <property type="entry name" value="DOLICHYL-PHOSPHATE BETA-GLUCOSYLTRANSFERASE"/>
    <property type="match status" value="1"/>
</dbReference>
<proteinExistence type="predicted"/>
<evidence type="ECO:0000313" key="3">
    <source>
        <dbReference type="Proteomes" id="UP001139344"/>
    </source>
</evidence>
<feature type="domain" description="Glycosyltransferase 2-like" evidence="1">
    <location>
        <begin position="7"/>
        <end position="172"/>
    </location>
</feature>
<reference evidence="2" key="1">
    <citation type="submission" date="2021-12" db="EMBL/GenBank/DDBJ databases">
        <title>Description of Gramella crocea sp. nov., a new bacterium isolated from activated sludge.</title>
        <authorList>
            <person name="Zhang X."/>
        </authorList>
    </citation>
    <scope>NUCLEOTIDE SEQUENCE</scope>
    <source>
        <strain evidence="2">YB25</strain>
    </source>
</reference>
<dbReference type="RefSeq" id="WP_240100368.1">
    <property type="nucleotide sequence ID" value="NZ_JAJSON010000026.1"/>
</dbReference>
<dbReference type="InterPro" id="IPR029044">
    <property type="entry name" value="Nucleotide-diphossugar_trans"/>
</dbReference>
<dbReference type="EC" id="2.4.-.-" evidence="2"/>
<dbReference type="Gene3D" id="3.90.550.10">
    <property type="entry name" value="Spore Coat Polysaccharide Biosynthesis Protein SpsA, Chain A"/>
    <property type="match status" value="1"/>
</dbReference>
<dbReference type="InterPro" id="IPR001173">
    <property type="entry name" value="Glyco_trans_2-like"/>
</dbReference>
<accession>A0A9X2A8K0</accession>
<name>A0A9X2A8K0_9FLAO</name>
<evidence type="ECO:0000313" key="2">
    <source>
        <dbReference type="EMBL" id="MCG9973006.1"/>
    </source>
</evidence>